<dbReference type="SUPFAM" id="SSF50494">
    <property type="entry name" value="Trypsin-like serine proteases"/>
    <property type="match status" value="1"/>
</dbReference>
<name>A0A5D3DAW0_CUCMM</name>
<evidence type="ECO:0000313" key="4">
    <source>
        <dbReference type="EMBL" id="KAA0053993.1"/>
    </source>
</evidence>
<dbReference type="PRINTS" id="PR00834">
    <property type="entry name" value="PROTEASES2C"/>
</dbReference>
<dbReference type="PANTHER" id="PTHR43343:SF6">
    <property type="entry name" value="PROTEASE DO-LIKE 5, CHLOROPLASTIC ISOFORM X1"/>
    <property type="match status" value="1"/>
</dbReference>
<dbReference type="InterPro" id="IPR043504">
    <property type="entry name" value="Peptidase_S1_PA_chymotrypsin"/>
</dbReference>
<evidence type="ECO:0000256" key="3">
    <source>
        <dbReference type="ARBA" id="ARBA00022801"/>
    </source>
</evidence>
<dbReference type="GO" id="GO:0004252">
    <property type="term" value="F:serine-type endopeptidase activity"/>
    <property type="evidence" value="ECO:0007669"/>
    <property type="project" value="InterPro"/>
</dbReference>
<gene>
    <name evidence="5" type="ORF">E5676_scaffold480G00660</name>
    <name evidence="4" type="ORF">E6C27_scaffold318G00400</name>
</gene>
<dbReference type="Proteomes" id="UP000321393">
    <property type="component" value="Unassembled WGS sequence"/>
</dbReference>
<dbReference type="GO" id="GO:0006508">
    <property type="term" value="P:proteolysis"/>
    <property type="evidence" value="ECO:0007669"/>
    <property type="project" value="UniProtKB-KW"/>
</dbReference>
<organism evidence="5 7">
    <name type="scientific">Cucumis melo var. makuwa</name>
    <name type="common">Oriental melon</name>
    <dbReference type="NCBI Taxonomy" id="1194695"/>
    <lineage>
        <taxon>Eukaryota</taxon>
        <taxon>Viridiplantae</taxon>
        <taxon>Streptophyta</taxon>
        <taxon>Embryophyta</taxon>
        <taxon>Tracheophyta</taxon>
        <taxon>Spermatophyta</taxon>
        <taxon>Magnoliopsida</taxon>
        <taxon>eudicotyledons</taxon>
        <taxon>Gunneridae</taxon>
        <taxon>Pentapetalae</taxon>
        <taxon>rosids</taxon>
        <taxon>fabids</taxon>
        <taxon>Cucurbitales</taxon>
        <taxon>Cucurbitaceae</taxon>
        <taxon>Benincaseae</taxon>
        <taxon>Cucumis</taxon>
    </lineage>
</organism>
<evidence type="ECO:0000313" key="7">
    <source>
        <dbReference type="Proteomes" id="UP000321947"/>
    </source>
</evidence>
<dbReference type="InterPro" id="IPR009003">
    <property type="entry name" value="Peptidase_S1_PA"/>
</dbReference>
<dbReference type="EMBL" id="SSTE01008974">
    <property type="protein sequence ID" value="KAA0053993.1"/>
    <property type="molecule type" value="Genomic_DNA"/>
</dbReference>
<dbReference type="OrthoDB" id="4217619at2759"/>
<dbReference type="InterPro" id="IPR001940">
    <property type="entry name" value="Peptidase_S1C"/>
</dbReference>
<accession>A0A5D3DAW0</accession>
<keyword evidence="2 5" id="KW-0645">Protease</keyword>
<protein>
    <submittedName>
        <fullName evidence="5">Protease Do-like 5</fullName>
    </submittedName>
</protein>
<comment type="similarity">
    <text evidence="1">Belongs to the peptidase S1C family.</text>
</comment>
<keyword evidence="3" id="KW-0378">Hydrolase</keyword>
<reference evidence="6 7" key="1">
    <citation type="submission" date="2019-08" db="EMBL/GenBank/DDBJ databases">
        <title>Draft genome sequences of two oriental melons (Cucumis melo L. var makuwa).</title>
        <authorList>
            <person name="Kwon S.-Y."/>
        </authorList>
    </citation>
    <scope>NUCLEOTIDE SEQUENCE [LARGE SCALE GENOMIC DNA]</scope>
    <source>
        <strain evidence="7">cv. Chang Bougi</strain>
        <strain evidence="6">cv. SW 3</strain>
        <tissue evidence="5">Leaf</tissue>
    </source>
</reference>
<dbReference type="AlphaFoldDB" id="A0A5D3DAW0"/>
<evidence type="ECO:0000256" key="2">
    <source>
        <dbReference type="ARBA" id="ARBA00022670"/>
    </source>
</evidence>
<dbReference type="Proteomes" id="UP000321947">
    <property type="component" value="Unassembled WGS sequence"/>
</dbReference>
<sequence>MALGLLGIPPLPIPAPPNSSENPLPFTSRRAILFSPTALMASLLAFPLPTPAALPQLQDPLLQEEDRIVSLFQETSPSVVYIKDLELAKNPQNRSEEPPMLIEDDNVKVKGTGSGFVWDKFGHIVTNYHVVSALATDNSGSQRCKVNLVDVKGNGIYKEANIVGFDPEYDLAVLKVELEGHELKPIVFGTSRNLRVGQSCYAIGNPFGYEKTLTAGVISGLGREIPSPNGRAIRGAIQTDAAISAGNSGGPLVDSYGHVIGVNTATFTRKGTGMSSGVNFAIPIDTVVRTVPYLIVYGTPYSERF</sequence>
<dbReference type="EMBL" id="SSTD01006130">
    <property type="protein sequence ID" value="TYK20678.1"/>
    <property type="molecule type" value="Genomic_DNA"/>
</dbReference>
<dbReference type="STRING" id="1194695.A0A5D3DAW0"/>
<evidence type="ECO:0000256" key="1">
    <source>
        <dbReference type="ARBA" id="ARBA00010541"/>
    </source>
</evidence>
<comment type="caution">
    <text evidence="5">The sequence shown here is derived from an EMBL/GenBank/DDBJ whole genome shotgun (WGS) entry which is preliminary data.</text>
</comment>
<dbReference type="PANTHER" id="PTHR43343">
    <property type="entry name" value="PEPTIDASE S12"/>
    <property type="match status" value="1"/>
</dbReference>
<dbReference type="Pfam" id="PF13365">
    <property type="entry name" value="Trypsin_2"/>
    <property type="match status" value="1"/>
</dbReference>
<proteinExistence type="inferred from homology"/>
<evidence type="ECO:0000313" key="6">
    <source>
        <dbReference type="Proteomes" id="UP000321393"/>
    </source>
</evidence>
<dbReference type="Gene3D" id="2.40.10.10">
    <property type="entry name" value="Trypsin-like serine proteases"/>
    <property type="match status" value="2"/>
</dbReference>
<evidence type="ECO:0000313" key="5">
    <source>
        <dbReference type="EMBL" id="TYK20678.1"/>
    </source>
</evidence>
<dbReference type="InterPro" id="IPR051201">
    <property type="entry name" value="Chloro_Bact_Ser_Proteases"/>
</dbReference>